<dbReference type="Pfam" id="PF14218">
    <property type="entry name" value="COP23"/>
    <property type="match status" value="1"/>
</dbReference>
<name>A0A5P8W983_9NOSO</name>
<feature type="region of interest" description="Disordered" evidence="1">
    <location>
        <begin position="164"/>
        <end position="190"/>
    </location>
</feature>
<evidence type="ECO:0000313" key="2">
    <source>
        <dbReference type="EMBL" id="QFS48756.1"/>
    </source>
</evidence>
<dbReference type="KEGG" id="nsh:GXM_06250"/>
<dbReference type="AlphaFoldDB" id="A0A5P8W983"/>
<feature type="compositionally biased region" description="Polar residues" evidence="1">
    <location>
        <begin position="165"/>
        <end position="190"/>
    </location>
</feature>
<dbReference type="InterPro" id="IPR025478">
    <property type="entry name" value="COP23"/>
</dbReference>
<reference evidence="2 3" key="1">
    <citation type="submission" date="2019-10" db="EMBL/GenBank/DDBJ databases">
        <title>Genomic and transcriptomic insights into the perfect genentic adaptation of a filamentous nitrogen-fixing cyanobacterium to rice fields.</title>
        <authorList>
            <person name="Chen Z."/>
        </authorList>
    </citation>
    <scope>NUCLEOTIDE SEQUENCE [LARGE SCALE GENOMIC DNA]</scope>
    <source>
        <strain evidence="2">CCNUC1</strain>
    </source>
</reference>
<dbReference type="EMBL" id="CP045226">
    <property type="protein sequence ID" value="QFS48756.1"/>
    <property type="molecule type" value="Genomic_DNA"/>
</dbReference>
<dbReference type="Proteomes" id="UP000326678">
    <property type="component" value="Chromosome Gxm1"/>
</dbReference>
<protein>
    <recommendedName>
        <fullName evidence="4">Circadian oscillating protein COP23</fullName>
    </recommendedName>
</protein>
<evidence type="ECO:0000313" key="3">
    <source>
        <dbReference type="Proteomes" id="UP000326678"/>
    </source>
</evidence>
<keyword evidence="3" id="KW-1185">Reference proteome</keyword>
<proteinExistence type="predicted"/>
<sequence>MLRKSLSILGGIAVISGLGAVFSTPSYASPGPFSCDTNNLTTVVGERRTVIMRWRTNQFSEAGYSPLQRCLEVSDRFNSFHSSGQLEFITAGYVNGQPVVCATTSGGSCNRSNVLFTLNRRNKQNVAAILQTLFDSRAGASGAVVNESSERVYIDVKKLIGEEAANTQTNSERQPKSGSQPASQPASGSW</sequence>
<accession>A0A5P8W983</accession>
<dbReference type="RefSeq" id="WP_152590339.1">
    <property type="nucleotide sequence ID" value="NZ_CP045226.1"/>
</dbReference>
<organism evidence="2 3">
    <name type="scientific">Nostoc sphaeroides CCNUC1</name>
    <dbReference type="NCBI Taxonomy" id="2653204"/>
    <lineage>
        <taxon>Bacteria</taxon>
        <taxon>Bacillati</taxon>
        <taxon>Cyanobacteriota</taxon>
        <taxon>Cyanophyceae</taxon>
        <taxon>Nostocales</taxon>
        <taxon>Nostocaceae</taxon>
        <taxon>Nostoc</taxon>
    </lineage>
</organism>
<evidence type="ECO:0000256" key="1">
    <source>
        <dbReference type="SAM" id="MobiDB-lite"/>
    </source>
</evidence>
<gene>
    <name evidence="2" type="ORF">GXM_06250</name>
</gene>
<evidence type="ECO:0008006" key="4">
    <source>
        <dbReference type="Google" id="ProtNLM"/>
    </source>
</evidence>